<dbReference type="AlphaFoldDB" id="A0A151JRC2"/>
<evidence type="ECO:0000313" key="2">
    <source>
        <dbReference type="Proteomes" id="UP000078492"/>
    </source>
</evidence>
<dbReference type="GO" id="GO:0003676">
    <property type="term" value="F:nucleic acid binding"/>
    <property type="evidence" value="ECO:0007669"/>
    <property type="project" value="InterPro"/>
</dbReference>
<name>A0A151JRC2_9HYME</name>
<dbReference type="PANTHER" id="PTHR47326:SF1">
    <property type="entry name" value="HTH PSQ-TYPE DOMAIN-CONTAINING PROTEIN"/>
    <property type="match status" value="1"/>
</dbReference>
<dbReference type="InterPro" id="IPR036397">
    <property type="entry name" value="RNaseH_sf"/>
</dbReference>
<organism evidence="1 2">
    <name type="scientific">Trachymyrmex cornetzi</name>
    <dbReference type="NCBI Taxonomy" id="471704"/>
    <lineage>
        <taxon>Eukaryota</taxon>
        <taxon>Metazoa</taxon>
        <taxon>Ecdysozoa</taxon>
        <taxon>Arthropoda</taxon>
        <taxon>Hexapoda</taxon>
        <taxon>Insecta</taxon>
        <taxon>Pterygota</taxon>
        <taxon>Neoptera</taxon>
        <taxon>Endopterygota</taxon>
        <taxon>Hymenoptera</taxon>
        <taxon>Apocrita</taxon>
        <taxon>Aculeata</taxon>
        <taxon>Formicoidea</taxon>
        <taxon>Formicidae</taxon>
        <taxon>Myrmicinae</taxon>
        <taxon>Trachymyrmex</taxon>
    </lineage>
</organism>
<dbReference type="Proteomes" id="UP000078492">
    <property type="component" value="Unassembled WGS sequence"/>
</dbReference>
<accession>A0A151JRC2</accession>
<gene>
    <name evidence="1" type="ORF">ALC57_00780</name>
</gene>
<sequence>MPRLYSNSEYADMVYLYGFCDGNVNAAYDGVFAPLQNKRRTAIILKHFDQNPSTSVRRSGCELGISSTLIWKTLSADRRYPYHLQRVQHFLSADMVRRRVFCDWFLNQTNNDPHFPQNILWTDEAIFTRHVYYMEFYDLFEDIPLNMRRNSWFQLDDCPAHYGRGSRQWLNIHFPRRCLGRAGPVVWIPRSPDLTPLDFFVWGMLKQKV</sequence>
<dbReference type="STRING" id="471704.A0A151JRC2"/>
<keyword evidence="2" id="KW-1185">Reference proteome</keyword>
<reference evidence="1 2" key="1">
    <citation type="submission" date="2015-09" db="EMBL/GenBank/DDBJ databases">
        <title>Trachymyrmex cornetzi WGS genome.</title>
        <authorList>
            <person name="Nygaard S."/>
            <person name="Hu H."/>
            <person name="Boomsma J."/>
            <person name="Zhang G."/>
        </authorList>
    </citation>
    <scope>NUCLEOTIDE SEQUENCE [LARGE SCALE GENOMIC DNA]</scope>
    <source>
        <strain evidence="1">Tcor2-1</strain>
        <tissue evidence="1">Whole body</tissue>
    </source>
</reference>
<dbReference type="Gene3D" id="3.30.420.10">
    <property type="entry name" value="Ribonuclease H-like superfamily/Ribonuclease H"/>
    <property type="match status" value="1"/>
</dbReference>
<dbReference type="EMBL" id="KQ978619">
    <property type="protein sequence ID" value="KYN29775.1"/>
    <property type="molecule type" value="Genomic_DNA"/>
</dbReference>
<evidence type="ECO:0000313" key="1">
    <source>
        <dbReference type="EMBL" id="KYN29775.1"/>
    </source>
</evidence>
<proteinExistence type="predicted"/>
<protein>
    <submittedName>
        <fullName evidence="1">Uncharacterized protein</fullName>
    </submittedName>
</protein>
<dbReference type="PANTHER" id="PTHR47326">
    <property type="entry name" value="TRANSPOSABLE ELEMENT TC3 TRANSPOSASE-LIKE PROTEIN"/>
    <property type="match status" value="1"/>
</dbReference>